<evidence type="ECO:0000313" key="1">
    <source>
        <dbReference type="EMBL" id="MCG4748271.1"/>
    </source>
</evidence>
<proteinExistence type="predicted"/>
<dbReference type="GeneID" id="97209296"/>
<dbReference type="AlphaFoldDB" id="A0AAW5C469"/>
<gene>
    <name evidence="1" type="ORF">L0N08_22880</name>
</gene>
<organism evidence="1 2">
    <name type="scientific">Enterocloster aldenensis</name>
    <dbReference type="NCBI Taxonomy" id="358742"/>
    <lineage>
        <taxon>Bacteria</taxon>
        <taxon>Bacillati</taxon>
        <taxon>Bacillota</taxon>
        <taxon>Clostridia</taxon>
        <taxon>Lachnospirales</taxon>
        <taxon>Lachnospiraceae</taxon>
        <taxon>Enterocloster</taxon>
    </lineage>
</organism>
<protein>
    <submittedName>
        <fullName evidence="1">RNA polymerase subunit sigma-24</fullName>
    </submittedName>
</protein>
<dbReference type="SUPFAM" id="SSF88659">
    <property type="entry name" value="Sigma3 and sigma4 domains of RNA polymerase sigma factors"/>
    <property type="match status" value="1"/>
</dbReference>
<name>A0AAW5C469_9FIRM</name>
<sequence>MNIIIGFLQKTLFKYVSLLPTYNALKAMSVNILIWLFLRHFLIELTALSLCRGPPPSLNHTNSNLEERILKNYTDSDYALNKYSEGIVYKFADGIVEVTLADYLRDNPGKTEEDFARLKALSDEIYHQQDRQAQRTCRLDVSIHGLEETYFIATPAIDTELIQKYEADRAAEAAYHLLHSGKLTEIQKRRFIQHFFQGLSTRQIANLEGVHQRAVWDSLMWAEKKLKKFYKE</sequence>
<evidence type="ECO:0000313" key="2">
    <source>
        <dbReference type="Proteomes" id="UP001299608"/>
    </source>
</evidence>
<dbReference type="InterPro" id="IPR036388">
    <property type="entry name" value="WH-like_DNA-bd_sf"/>
</dbReference>
<reference evidence="1" key="1">
    <citation type="submission" date="2022-01" db="EMBL/GenBank/DDBJ databases">
        <title>Collection of gut derived symbiotic bacterial strains cultured from healthy donors.</title>
        <authorList>
            <person name="Lin H."/>
            <person name="Kohout C."/>
            <person name="Waligurski E."/>
            <person name="Pamer E.G."/>
        </authorList>
    </citation>
    <scope>NUCLEOTIDE SEQUENCE</scope>
    <source>
        <strain evidence="1">DFI.6.55</strain>
    </source>
</reference>
<dbReference type="InterPro" id="IPR013324">
    <property type="entry name" value="RNA_pol_sigma_r3/r4-like"/>
</dbReference>
<dbReference type="EMBL" id="JAKNGE010000035">
    <property type="protein sequence ID" value="MCG4748271.1"/>
    <property type="molecule type" value="Genomic_DNA"/>
</dbReference>
<dbReference type="Gene3D" id="1.10.10.10">
    <property type="entry name" value="Winged helix-like DNA-binding domain superfamily/Winged helix DNA-binding domain"/>
    <property type="match status" value="1"/>
</dbReference>
<dbReference type="Proteomes" id="UP001299608">
    <property type="component" value="Unassembled WGS sequence"/>
</dbReference>
<comment type="caution">
    <text evidence="1">The sequence shown here is derived from an EMBL/GenBank/DDBJ whole genome shotgun (WGS) entry which is preliminary data.</text>
</comment>
<accession>A0AAW5C469</accession>
<dbReference type="RefSeq" id="WP_238053807.1">
    <property type="nucleotide sequence ID" value="NZ_BAABZL010000001.1"/>
</dbReference>